<gene>
    <name evidence="17" type="ORF">DPMN_024490</name>
</gene>
<evidence type="ECO:0000256" key="5">
    <source>
        <dbReference type="ARBA" id="ARBA00018097"/>
    </source>
</evidence>
<feature type="disulfide bond" evidence="16">
    <location>
        <begin position="252"/>
        <end position="265"/>
    </location>
</feature>
<dbReference type="EC" id="3.1.3.62" evidence="4"/>
<evidence type="ECO:0000256" key="11">
    <source>
        <dbReference type="ARBA" id="ARBA00031642"/>
    </source>
</evidence>
<evidence type="ECO:0000256" key="2">
    <source>
        <dbReference type="ARBA" id="ARBA00008422"/>
    </source>
</evidence>
<evidence type="ECO:0000256" key="16">
    <source>
        <dbReference type="PIRSR" id="PIRSR000894-2"/>
    </source>
</evidence>
<reference evidence="17" key="1">
    <citation type="journal article" date="2019" name="bioRxiv">
        <title>The Genome of the Zebra Mussel, Dreissena polymorpha: A Resource for Invasive Species Research.</title>
        <authorList>
            <person name="McCartney M.A."/>
            <person name="Auch B."/>
            <person name="Kono T."/>
            <person name="Mallez S."/>
            <person name="Zhang Y."/>
            <person name="Obille A."/>
            <person name="Becker A."/>
            <person name="Abrahante J.E."/>
            <person name="Garbe J."/>
            <person name="Badalamenti J.P."/>
            <person name="Herman A."/>
            <person name="Mangelson H."/>
            <person name="Liachko I."/>
            <person name="Sullivan S."/>
            <person name="Sone E.D."/>
            <person name="Koren S."/>
            <person name="Silverstein K.A.T."/>
            <person name="Beckman K.B."/>
            <person name="Gohl D.M."/>
        </authorList>
    </citation>
    <scope>NUCLEOTIDE SEQUENCE</scope>
    <source>
        <strain evidence="17">Duluth1</strain>
        <tissue evidence="17">Whole animal</tissue>
    </source>
</reference>
<keyword evidence="8" id="KW-0378">Hydrolase</keyword>
<evidence type="ECO:0000256" key="12">
    <source>
        <dbReference type="ARBA" id="ARBA00043668"/>
    </source>
</evidence>
<dbReference type="EMBL" id="JAIWYP010000002">
    <property type="protein sequence ID" value="KAH3861558.1"/>
    <property type="molecule type" value="Genomic_DNA"/>
</dbReference>
<dbReference type="PANTHER" id="PTHR20963">
    <property type="entry name" value="MULTIPLE INOSITOL POLYPHOSPHATE PHOSPHATASE-RELATED"/>
    <property type="match status" value="1"/>
</dbReference>
<dbReference type="PANTHER" id="PTHR20963:SF8">
    <property type="entry name" value="MULTIPLE INOSITOL POLYPHOSPHATE PHOSPHATASE 1"/>
    <property type="match status" value="1"/>
</dbReference>
<keyword evidence="6" id="KW-1003">Cell membrane</keyword>
<dbReference type="EC" id="3.1.3.80" evidence="3"/>
<dbReference type="InterPro" id="IPR029033">
    <property type="entry name" value="His_PPase_superfam"/>
</dbReference>
<feature type="disulfide bond" evidence="16">
    <location>
        <begin position="60"/>
        <end position="381"/>
    </location>
</feature>
<evidence type="ECO:0000256" key="13">
    <source>
        <dbReference type="ARBA" id="ARBA00043671"/>
    </source>
</evidence>
<comment type="catalytic activity">
    <reaction evidence="13">
        <text>1D-myo-inositol 1,2,4,5,6-pentakisphosphate + H2O = 1D-myo-inositol 1,2,5,6-tetrakisphosphate + phosphate</text>
        <dbReference type="Rhea" id="RHEA:77115"/>
        <dbReference type="ChEBI" id="CHEBI:15377"/>
        <dbReference type="ChEBI" id="CHEBI:43474"/>
        <dbReference type="ChEBI" id="CHEBI:57798"/>
        <dbReference type="ChEBI" id="CHEBI:195535"/>
        <dbReference type="EC" id="3.1.3.62"/>
    </reaction>
    <physiologicalReaction direction="left-to-right" evidence="13">
        <dbReference type="Rhea" id="RHEA:77116"/>
    </physiologicalReaction>
</comment>
<name>A0A9D4LPV9_DREPO</name>
<reference evidence="17" key="2">
    <citation type="submission" date="2020-11" db="EMBL/GenBank/DDBJ databases">
        <authorList>
            <person name="McCartney M.A."/>
            <person name="Auch B."/>
            <person name="Kono T."/>
            <person name="Mallez S."/>
            <person name="Becker A."/>
            <person name="Gohl D.M."/>
            <person name="Silverstein K.A.T."/>
            <person name="Koren S."/>
            <person name="Bechman K.B."/>
            <person name="Herman A."/>
            <person name="Abrahante J.E."/>
            <person name="Garbe J."/>
        </authorList>
    </citation>
    <scope>NUCLEOTIDE SEQUENCE</scope>
    <source>
        <strain evidence="17">Duluth1</strain>
        <tissue evidence="17">Whole animal</tissue>
    </source>
</reference>
<dbReference type="GO" id="GO:0052745">
    <property type="term" value="F:inositol phosphate phosphatase activity"/>
    <property type="evidence" value="ECO:0007669"/>
    <property type="project" value="TreeGrafter"/>
</dbReference>
<keyword evidence="10" id="KW-0325">Glycoprotein</keyword>
<dbReference type="InterPro" id="IPR016274">
    <property type="entry name" value="Histidine_acid_Pase_euk"/>
</dbReference>
<protein>
    <recommendedName>
        <fullName evidence="5">Multiple inositol polyphosphate phosphatase 1</fullName>
        <ecNumber evidence="4">3.1.3.62</ecNumber>
        <ecNumber evidence="3">3.1.3.80</ecNumber>
    </recommendedName>
    <alternativeName>
        <fullName evidence="11">2,3-bisphosphoglycerate 3-phosphatase</fullName>
    </alternativeName>
</protein>
<feature type="disulfide bond" evidence="16">
    <location>
        <begin position="410"/>
        <end position="415"/>
    </location>
</feature>
<comment type="catalytic activity">
    <reaction evidence="12">
        <text>1D-myo-inositol 1,2,5,6-tetrakisphosphate + H2O = 1D-myo-inositol 1,2,6-trisphosphate + phosphate</text>
        <dbReference type="Rhea" id="RHEA:77119"/>
        <dbReference type="ChEBI" id="CHEBI:15377"/>
        <dbReference type="ChEBI" id="CHEBI:43474"/>
        <dbReference type="ChEBI" id="CHEBI:195535"/>
        <dbReference type="ChEBI" id="CHEBI:195537"/>
        <dbReference type="EC" id="3.1.3.62"/>
    </reaction>
    <physiologicalReaction direction="left-to-right" evidence="12">
        <dbReference type="Rhea" id="RHEA:77120"/>
    </physiologicalReaction>
</comment>
<evidence type="ECO:0000256" key="14">
    <source>
        <dbReference type="ARBA" id="ARBA00043691"/>
    </source>
</evidence>
<comment type="caution">
    <text evidence="17">The sequence shown here is derived from an EMBL/GenBank/DDBJ whole genome shotgun (WGS) entry which is preliminary data.</text>
</comment>
<dbReference type="Gene3D" id="3.40.50.1240">
    <property type="entry name" value="Phosphoglycerate mutase-like"/>
    <property type="match status" value="1"/>
</dbReference>
<comment type="subcellular location">
    <subcellularLocation>
        <location evidence="1">Cell membrane</location>
    </subcellularLocation>
</comment>
<comment type="catalytic activity">
    <reaction evidence="15">
        <text>(2R)-2,3-bisphosphoglycerate + H2O = (2R)-2-phosphoglycerate + phosphate</text>
        <dbReference type="Rhea" id="RHEA:27381"/>
        <dbReference type="ChEBI" id="CHEBI:15377"/>
        <dbReference type="ChEBI" id="CHEBI:43474"/>
        <dbReference type="ChEBI" id="CHEBI:58248"/>
        <dbReference type="ChEBI" id="CHEBI:58289"/>
        <dbReference type="EC" id="3.1.3.80"/>
    </reaction>
    <physiologicalReaction direction="left-to-right" evidence="15">
        <dbReference type="Rhea" id="RHEA:27382"/>
    </physiologicalReaction>
</comment>
<evidence type="ECO:0000256" key="9">
    <source>
        <dbReference type="ARBA" id="ARBA00023136"/>
    </source>
</evidence>
<dbReference type="InterPro" id="IPR000560">
    <property type="entry name" value="His_Pase_clade-2"/>
</dbReference>
<dbReference type="AlphaFoldDB" id="A0A9D4LPV9"/>
<keyword evidence="9" id="KW-0472">Membrane</keyword>
<keyword evidence="7" id="KW-0732">Signal</keyword>
<dbReference type="GO" id="GO:0005886">
    <property type="term" value="C:plasma membrane"/>
    <property type="evidence" value="ECO:0007669"/>
    <property type="project" value="UniProtKB-SubCell"/>
</dbReference>
<evidence type="ECO:0000313" key="18">
    <source>
        <dbReference type="Proteomes" id="UP000828390"/>
    </source>
</evidence>
<evidence type="ECO:0000256" key="7">
    <source>
        <dbReference type="ARBA" id="ARBA00022729"/>
    </source>
</evidence>
<comment type="catalytic activity">
    <reaction evidence="14">
        <text>1D-myo-inositol hexakisphosphate + H2O = 1D-myo-inositol 1,2,4,5,6-pentakisphosphate + phosphate</text>
        <dbReference type="Rhea" id="RHEA:16989"/>
        <dbReference type="ChEBI" id="CHEBI:15377"/>
        <dbReference type="ChEBI" id="CHEBI:43474"/>
        <dbReference type="ChEBI" id="CHEBI:57798"/>
        <dbReference type="ChEBI" id="CHEBI:58130"/>
        <dbReference type="EC" id="3.1.3.62"/>
    </reaction>
    <physiologicalReaction direction="left-to-right" evidence="14">
        <dbReference type="Rhea" id="RHEA:16990"/>
    </physiologicalReaction>
</comment>
<evidence type="ECO:0000256" key="15">
    <source>
        <dbReference type="ARBA" id="ARBA00043832"/>
    </source>
</evidence>
<evidence type="ECO:0000256" key="1">
    <source>
        <dbReference type="ARBA" id="ARBA00004236"/>
    </source>
</evidence>
<sequence>MDASMTVICYFVYFLFLFNFTDAFRKDIFSTKTAYKFSADVQLSSVENQFMKAELNGKSCSAVNFQVLLRHGARYPGYKDIRKMSQLHEMLKIIVKSPEANFIHTWKNDFPEVMEKQLVDEGEEEQFGLGERFGKNFKDLFHGSVDSVDFYSSSKERCLDSAAAFYEGLTEAVIGESFDNLKPIIDDDILRFHATCKNYFHHVENNRSHLIHHKKFKTSSEMETVARNVANRLGVEHAELDAGDLKLIYFWCTFEMIILNKDDWCYLLSDEDKEVIEYHNDIKQYWKKAYGHPVIGEMACPIVNKIFNNFKSAIDPETRDSVGAFYFGHCETLAPVYAALGLFNDSLPLTDTNFELLRNRSFKSSKILPFSANIATVLYECPDYAEDGSHSDDFVVRMFVNEKPVVIPACDEYVCRFDDVWNFYLNHIESCNIEKVCGAKIRDEL</sequence>
<dbReference type="SUPFAM" id="SSF53254">
    <property type="entry name" value="Phosphoglycerate mutase-like"/>
    <property type="match status" value="1"/>
</dbReference>
<dbReference type="OrthoDB" id="6509975at2759"/>
<organism evidence="17 18">
    <name type="scientific">Dreissena polymorpha</name>
    <name type="common">Zebra mussel</name>
    <name type="synonym">Mytilus polymorpha</name>
    <dbReference type="NCBI Taxonomy" id="45954"/>
    <lineage>
        <taxon>Eukaryota</taxon>
        <taxon>Metazoa</taxon>
        <taxon>Spiralia</taxon>
        <taxon>Lophotrochozoa</taxon>
        <taxon>Mollusca</taxon>
        <taxon>Bivalvia</taxon>
        <taxon>Autobranchia</taxon>
        <taxon>Heteroconchia</taxon>
        <taxon>Euheterodonta</taxon>
        <taxon>Imparidentia</taxon>
        <taxon>Neoheterodontei</taxon>
        <taxon>Myida</taxon>
        <taxon>Dreissenoidea</taxon>
        <taxon>Dreissenidae</taxon>
        <taxon>Dreissena</taxon>
    </lineage>
</organism>
<dbReference type="GO" id="GO:0034417">
    <property type="term" value="F:bisphosphoglycerate 3-phosphatase activity"/>
    <property type="evidence" value="ECO:0007669"/>
    <property type="project" value="UniProtKB-EC"/>
</dbReference>
<evidence type="ECO:0000256" key="4">
    <source>
        <dbReference type="ARBA" id="ARBA00013040"/>
    </source>
</evidence>
<evidence type="ECO:0000256" key="3">
    <source>
        <dbReference type="ARBA" id="ARBA00012976"/>
    </source>
</evidence>
<evidence type="ECO:0000256" key="8">
    <source>
        <dbReference type="ARBA" id="ARBA00022801"/>
    </source>
</evidence>
<dbReference type="FunFam" id="3.40.50.1240:FF:000014">
    <property type="entry name" value="Multiple inositol polyphosphate phosphatase 1"/>
    <property type="match status" value="1"/>
</dbReference>
<dbReference type="Proteomes" id="UP000828390">
    <property type="component" value="Unassembled WGS sequence"/>
</dbReference>
<comment type="similarity">
    <text evidence="2">Belongs to the histidine acid phosphatase family. MINPP1 subfamily.</text>
</comment>
<evidence type="ECO:0000256" key="6">
    <source>
        <dbReference type="ARBA" id="ARBA00022475"/>
    </source>
</evidence>
<evidence type="ECO:0000256" key="10">
    <source>
        <dbReference type="ARBA" id="ARBA00023180"/>
    </source>
</evidence>
<proteinExistence type="inferred from homology"/>
<dbReference type="GO" id="GO:0003993">
    <property type="term" value="F:acid phosphatase activity"/>
    <property type="evidence" value="ECO:0007669"/>
    <property type="project" value="TreeGrafter"/>
</dbReference>
<dbReference type="Pfam" id="PF00328">
    <property type="entry name" value="His_Phos_2"/>
    <property type="match status" value="1"/>
</dbReference>
<evidence type="ECO:0000313" key="17">
    <source>
        <dbReference type="EMBL" id="KAH3861558.1"/>
    </source>
</evidence>
<accession>A0A9D4LPV9</accession>
<keyword evidence="16" id="KW-1015">Disulfide bond</keyword>
<dbReference type="CDD" id="cd07061">
    <property type="entry name" value="HP_HAP_like"/>
    <property type="match status" value="1"/>
</dbReference>
<keyword evidence="18" id="KW-1185">Reference proteome</keyword>
<dbReference type="PIRSF" id="PIRSF000894">
    <property type="entry name" value="Acid_phosphatase"/>
    <property type="match status" value="1"/>
</dbReference>